<comment type="catalytic activity">
    <reaction evidence="1 9 10">
        <text>ATP-dependent breakage, passage and rejoining of double-stranded DNA.</text>
        <dbReference type="EC" id="5.6.2.2"/>
    </reaction>
</comment>
<proteinExistence type="inferred from homology"/>
<reference evidence="13" key="2">
    <citation type="journal article" date="2021" name="PeerJ">
        <title>Extensive microbial diversity within the chicken gut microbiome revealed by metagenomics and culture.</title>
        <authorList>
            <person name="Gilroy R."/>
            <person name="Ravi A."/>
            <person name="Getino M."/>
            <person name="Pursley I."/>
            <person name="Horton D.L."/>
            <person name="Alikhan N.F."/>
            <person name="Baker D."/>
            <person name="Gharbi K."/>
            <person name="Hall N."/>
            <person name="Watson M."/>
            <person name="Adriaenssens E.M."/>
            <person name="Foster-Nyarko E."/>
            <person name="Jarju S."/>
            <person name="Secka A."/>
            <person name="Antonio M."/>
            <person name="Oren A."/>
            <person name="Chaudhuri R.R."/>
            <person name="La Ragione R."/>
            <person name="Hildebrand F."/>
            <person name="Pallen M.J."/>
        </authorList>
    </citation>
    <scope>NUCLEOTIDE SEQUENCE</scope>
    <source>
        <strain evidence="13">14508</strain>
    </source>
</reference>
<evidence type="ECO:0000313" key="14">
    <source>
        <dbReference type="Proteomes" id="UP000886893"/>
    </source>
</evidence>
<feature type="short sequence motif" description="GyrA-box" evidence="9">
    <location>
        <begin position="537"/>
        <end position="543"/>
    </location>
</feature>
<dbReference type="GO" id="GO:0005524">
    <property type="term" value="F:ATP binding"/>
    <property type="evidence" value="ECO:0007669"/>
    <property type="project" value="UniProtKB-UniRule"/>
</dbReference>
<evidence type="ECO:0000256" key="4">
    <source>
        <dbReference type="ARBA" id="ARBA00022840"/>
    </source>
</evidence>
<evidence type="ECO:0000259" key="12">
    <source>
        <dbReference type="PROSITE" id="PS52040"/>
    </source>
</evidence>
<dbReference type="NCBIfam" id="NF004044">
    <property type="entry name" value="PRK05561.1"/>
    <property type="match status" value="1"/>
</dbReference>
<keyword evidence="9" id="KW-0963">Cytoplasm</keyword>
<dbReference type="AlphaFoldDB" id="A0A9D1G892"/>
<dbReference type="CDD" id="cd00187">
    <property type="entry name" value="TOP4c"/>
    <property type="match status" value="1"/>
</dbReference>
<dbReference type="FunFam" id="3.90.199.10:FF:000001">
    <property type="entry name" value="DNA gyrase subunit A"/>
    <property type="match status" value="1"/>
</dbReference>
<comment type="similarity">
    <text evidence="2 9">Belongs to the type II topoisomerase GyrA/ParC subunit family.</text>
</comment>
<sequence length="832" mass="92867">MKEDLKAFAEHEREEDEKGVQIVNLSKEVKNSFLEYAMSVIVARALPDVKDGLKPVHRRILYGMSEAKMNAGSPYKKSARIVGDVMGKYHPHGDSAIYGAMVRLAQNFSTRYPLVDGHGNFGSIDGDGAAAMRYTEARMSKIAMEMVRDLDEDTVDFMPNYDGEEQEPVVLPSKFPNILVNGSTGIAVGMATNIPPHNLAEAIDAILTIAENPDIEVADLMQILKGPDFPTGAYILGKSGIKKAYETGNGTILLRSKTHIEEMANGKNRILITEIPYQVNKTVMIEKIADLAREKIIDGITDLRDESSGEDIRVVIELRKDVVPEVVLNQLFKLTQLQVSYGINMLALVDGEHKVLPVKEMLQYYLQHQKNVIYRRTQFELKKAEDELHVLQGIVIAIENIDEVIQIIRSSKNVEESQSALMDRFHLSERQAKAIVSMSLGRLSALEIEKSETKCKNLEEQVEDYKAILSSEDRIFEIVKNELIEIKNKYSDARRSEIIMGEFNIDDEDLITKEDIIVTLTLNGYIKRVPMDTFKTQNRGGKGIKGMATNEEDVVDKIVIANTHKDIIFFTNFGKVYRLRGHQIPEYGRTAKGIPVINLLNMDANEKVRSIISLNEYQENHTLVFVTKNGIVKRVALKEFESIRQKGKIAIHLKEDDELIDVKLTDGTAQILIASSNGKVVRFNEQDVRVMGRSASGVKGINVNGKEVVGVATSLEGEYLLVISKNGYGKMSLITDYRLTKRGSQGVLTMKISEKNGLLSNIKAVNGTEDLLVVTNQGIVIRTSLEQVKKAGRNTLGVRIIKLNEGQEVSSIAIAAKEEIIETEDEQEKCST</sequence>
<dbReference type="InterPro" id="IPR013760">
    <property type="entry name" value="Topo_IIA-like_dom_sf"/>
</dbReference>
<keyword evidence="5 9" id="KW-0799">Topoisomerase</keyword>
<evidence type="ECO:0000256" key="11">
    <source>
        <dbReference type="SAM" id="Coils"/>
    </source>
</evidence>
<dbReference type="Pfam" id="PF00521">
    <property type="entry name" value="DNA_topoisoIV"/>
    <property type="match status" value="1"/>
</dbReference>
<comment type="function">
    <text evidence="9">A type II topoisomerase that negatively supercoils closed circular double-stranded (ds) DNA in an ATP-dependent manner to modulate DNA topology and maintain chromosomes in an underwound state. Negative supercoiling favors strand separation, and DNA replication, transcription, recombination and repair, all of which involve strand separation. Also able to catalyze the interconversion of other topological isomers of dsDNA rings, including catenanes and knotted rings. Type II topoisomerases break and join 2 DNA strands simultaneously in an ATP-dependent manner.</text>
</comment>
<evidence type="ECO:0000256" key="7">
    <source>
        <dbReference type="ARBA" id="ARBA00023235"/>
    </source>
</evidence>
<dbReference type="FunFam" id="2.120.10.90:FF:000005">
    <property type="entry name" value="DNA topoisomerase 4 subunit A"/>
    <property type="match status" value="1"/>
</dbReference>
<evidence type="ECO:0000256" key="10">
    <source>
        <dbReference type="PROSITE-ProRule" id="PRU01384"/>
    </source>
</evidence>
<evidence type="ECO:0000256" key="9">
    <source>
        <dbReference type="HAMAP-Rule" id="MF_01897"/>
    </source>
</evidence>
<dbReference type="InterPro" id="IPR002205">
    <property type="entry name" value="Topo_IIA_dom_A"/>
</dbReference>
<comment type="miscellaneous">
    <text evidence="9">Few gyrases are as efficient as E.coli at forming negative supercoils. Not all organisms have 2 type II topoisomerases; in organisms with a single type II topoisomerase this enzyme also has to decatenate newly replicated chromosomes.</text>
</comment>
<organism evidence="13 14">
    <name type="scientific">Candidatus Caccosoma faecigallinarum</name>
    <dbReference type="NCBI Taxonomy" id="2840720"/>
    <lineage>
        <taxon>Bacteria</taxon>
        <taxon>Bacillati</taxon>
        <taxon>Bacillota</taxon>
        <taxon>Bacillota incertae sedis</taxon>
        <taxon>Candidatus Caccosoma</taxon>
    </lineage>
</organism>
<gene>
    <name evidence="9 13" type="primary">gyrA</name>
    <name evidence="13" type="ORF">IAD04_03920</name>
</gene>
<dbReference type="GO" id="GO:0005737">
    <property type="term" value="C:cytoplasm"/>
    <property type="evidence" value="ECO:0007669"/>
    <property type="project" value="UniProtKB-SubCell"/>
</dbReference>
<dbReference type="FunFam" id="1.10.268.10:FF:000001">
    <property type="entry name" value="DNA gyrase subunit A"/>
    <property type="match status" value="1"/>
</dbReference>
<dbReference type="GO" id="GO:0003677">
    <property type="term" value="F:DNA binding"/>
    <property type="evidence" value="ECO:0007669"/>
    <property type="project" value="UniProtKB-UniRule"/>
</dbReference>
<dbReference type="InterPro" id="IPR035516">
    <property type="entry name" value="Gyrase/topoIV_suA_C"/>
</dbReference>
<reference evidence="13" key="1">
    <citation type="submission" date="2020-10" db="EMBL/GenBank/DDBJ databases">
        <authorList>
            <person name="Gilroy R."/>
        </authorList>
    </citation>
    <scope>NUCLEOTIDE SEQUENCE</scope>
    <source>
        <strain evidence="13">14508</strain>
    </source>
</reference>
<comment type="subcellular location">
    <subcellularLocation>
        <location evidence="9">Cytoplasm</location>
    </subcellularLocation>
</comment>
<feature type="active site" description="O-(5'-phospho-DNA)-tyrosine intermediate" evidence="9 10">
    <location>
        <position position="134"/>
    </location>
</feature>
<name>A0A9D1G892_9FIRM</name>
<dbReference type="InterPro" id="IPR050220">
    <property type="entry name" value="Type_II_DNA_Topoisomerases"/>
</dbReference>
<dbReference type="HAMAP" id="MF_01897">
    <property type="entry name" value="GyrA"/>
    <property type="match status" value="1"/>
</dbReference>
<evidence type="ECO:0000313" key="13">
    <source>
        <dbReference type="EMBL" id="HIT17506.1"/>
    </source>
</evidence>
<dbReference type="EC" id="5.6.2.2" evidence="9"/>
<dbReference type="PANTHER" id="PTHR43493">
    <property type="entry name" value="DNA GYRASE/TOPOISOMERASE SUBUNIT A"/>
    <property type="match status" value="1"/>
</dbReference>
<dbReference type="PANTHER" id="PTHR43493:SF5">
    <property type="entry name" value="DNA GYRASE SUBUNIT A, CHLOROPLASTIC_MITOCHONDRIAL"/>
    <property type="match status" value="1"/>
</dbReference>
<dbReference type="GO" id="GO:0006261">
    <property type="term" value="P:DNA-templated DNA replication"/>
    <property type="evidence" value="ECO:0007669"/>
    <property type="project" value="UniProtKB-UniRule"/>
</dbReference>
<dbReference type="SUPFAM" id="SSF101904">
    <property type="entry name" value="GyrA/ParC C-terminal domain-like"/>
    <property type="match status" value="1"/>
</dbReference>
<keyword evidence="3 9" id="KW-0547">Nucleotide-binding</keyword>
<evidence type="ECO:0000256" key="6">
    <source>
        <dbReference type="ARBA" id="ARBA00023125"/>
    </source>
</evidence>
<dbReference type="Pfam" id="PF03989">
    <property type="entry name" value="DNA_gyraseA_C"/>
    <property type="match status" value="6"/>
</dbReference>
<dbReference type="InterPro" id="IPR013758">
    <property type="entry name" value="Topo_IIA_A/C_ab"/>
</dbReference>
<dbReference type="NCBIfam" id="NF004043">
    <property type="entry name" value="PRK05560.1"/>
    <property type="match status" value="1"/>
</dbReference>
<comment type="caution">
    <text evidence="13">The sequence shown here is derived from an EMBL/GenBank/DDBJ whole genome shotgun (WGS) entry which is preliminary data.</text>
</comment>
<dbReference type="GO" id="GO:0005694">
    <property type="term" value="C:chromosome"/>
    <property type="evidence" value="ECO:0007669"/>
    <property type="project" value="InterPro"/>
</dbReference>
<keyword evidence="7 9" id="KW-0413">Isomerase</keyword>
<dbReference type="Gene3D" id="3.90.199.10">
    <property type="entry name" value="Topoisomerase II, domain 5"/>
    <property type="match status" value="1"/>
</dbReference>
<dbReference type="GO" id="GO:0034335">
    <property type="term" value="F:DNA negative supercoiling activity"/>
    <property type="evidence" value="ECO:0007669"/>
    <property type="project" value="UniProtKB-ARBA"/>
</dbReference>
<comment type="subunit">
    <text evidence="9">Heterotetramer, composed of two GyrA and two GyrB chains. In the heterotetramer, GyrA contains the active site tyrosine that forms a transient covalent intermediate with DNA, while GyrB binds cofactors and catalyzes ATP hydrolysis.</text>
</comment>
<dbReference type="Gene3D" id="1.10.268.10">
    <property type="entry name" value="Topoisomerase, domain 3"/>
    <property type="match status" value="1"/>
</dbReference>
<evidence type="ECO:0000256" key="1">
    <source>
        <dbReference type="ARBA" id="ARBA00000185"/>
    </source>
</evidence>
<dbReference type="Proteomes" id="UP000886893">
    <property type="component" value="Unassembled WGS sequence"/>
</dbReference>
<evidence type="ECO:0000256" key="3">
    <source>
        <dbReference type="ARBA" id="ARBA00022741"/>
    </source>
</evidence>
<comment type="subunit">
    <text evidence="8">Heterotetramer composed of ParC and ParE.</text>
</comment>
<dbReference type="FunFam" id="3.30.1360.40:FF:000002">
    <property type="entry name" value="DNA gyrase subunit A"/>
    <property type="match status" value="1"/>
</dbReference>
<dbReference type="GO" id="GO:0006265">
    <property type="term" value="P:DNA topological change"/>
    <property type="evidence" value="ECO:0007669"/>
    <property type="project" value="UniProtKB-UniRule"/>
</dbReference>
<accession>A0A9D1G892</accession>
<dbReference type="InterPro" id="IPR013757">
    <property type="entry name" value="Topo_IIA_A_a_sf"/>
</dbReference>
<feature type="coiled-coil region" evidence="11">
    <location>
        <begin position="448"/>
        <end position="475"/>
    </location>
</feature>
<dbReference type="Gene3D" id="3.30.1360.40">
    <property type="match status" value="1"/>
</dbReference>
<dbReference type="Gene3D" id="2.120.10.90">
    <property type="entry name" value="DNA gyrase/topoisomerase IV, subunit A, C-terminal"/>
    <property type="match status" value="1"/>
</dbReference>
<dbReference type="InterPro" id="IPR005743">
    <property type="entry name" value="GyrA"/>
</dbReference>
<dbReference type="GO" id="GO:0009330">
    <property type="term" value="C:DNA topoisomerase type II (double strand cut, ATP-hydrolyzing) complex"/>
    <property type="evidence" value="ECO:0007669"/>
    <property type="project" value="TreeGrafter"/>
</dbReference>
<protein>
    <recommendedName>
        <fullName evidence="9">DNA gyrase subunit A</fullName>
        <ecNumber evidence="9">5.6.2.2</ecNumber>
    </recommendedName>
</protein>
<dbReference type="SMART" id="SM00434">
    <property type="entry name" value="TOP4c"/>
    <property type="match status" value="1"/>
</dbReference>
<dbReference type="EMBL" id="DVKI01000124">
    <property type="protein sequence ID" value="HIT17506.1"/>
    <property type="molecule type" value="Genomic_DNA"/>
</dbReference>
<feature type="domain" description="Topo IIA-type catalytic" evidence="12">
    <location>
        <begin position="46"/>
        <end position="510"/>
    </location>
</feature>
<evidence type="ECO:0000256" key="8">
    <source>
        <dbReference type="ARBA" id="ARBA00063644"/>
    </source>
</evidence>
<dbReference type="SUPFAM" id="SSF56719">
    <property type="entry name" value="Type II DNA topoisomerase"/>
    <property type="match status" value="1"/>
</dbReference>
<evidence type="ECO:0000256" key="5">
    <source>
        <dbReference type="ARBA" id="ARBA00023029"/>
    </source>
</evidence>
<keyword evidence="6 9" id="KW-0238">DNA-binding</keyword>
<keyword evidence="11" id="KW-0175">Coiled coil</keyword>
<dbReference type="PROSITE" id="PS52040">
    <property type="entry name" value="TOPO_IIA"/>
    <property type="match status" value="1"/>
</dbReference>
<keyword evidence="4 9" id="KW-0067">ATP-binding</keyword>
<evidence type="ECO:0000256" key="2">
    <source>
        <dbReference type="ARBA" id="ARBA00008263"/>
    </source>
</evidence>
<dbReference type="InterPro" id="IPR006691">
    <property type="entry name" value="GyrA/parC_rep"/>
</dbReference>
<dbReference type="NCBIfam" id="TIGR01063">
    <property type="entry name" value="gyrA"/>
    <property type="match status" value="1"/>
</dbReference>